<comment type="similarity">
    <text evidence="1">Belongs to the TRAFAC class TrmE-Era-EngA-EngB-Septin-like GTPase superfamily. AIG1/Toc34/Toc159-like paraseptin GTPase family. IAN subfamily.</text>
</comment>
<dbReference type="Pfam" id="PF04548">
    <property type="entry name" value="AIG1"/>
    <property type="match status" value="1"/>
</dbReference>
<evidence type="ECO:0000256" key="3">
    <source>
        <dbReference type="ARBA" id="ARBA00023134"/>
    </source>
</evidence>
<organism evidence="5 6">
    <name type="scientific">Pygocentrus nattereri</name>
    <name type="common">Red-bellied piranha</name>
    <dbReference type="NCBI Taxonomy" id="42514"/>
    <lineage>
        <taxon>Eukaryota</taxon>
        <taxon>Metazoa</taxon>
        <taxon>Chordata</taxon>
        <taxon>Craniata</taxon>
        <taxon>Vertebrata</taxon>
        <taxon>Euteleostomi</taxon>
        <taxon>Actinopterygii</taxon>
        <taxon>Neopterygii</taxon>
        <taxon>Teleostei</taxon>
        <taxon>Ostariophysi</taxon>
        <taxon>Characiformes</taxon>
        <taxon>Characoidei</taxon>
        <taxon>Pygocentrus</taxon>
    </lineage>
</organism>
<dbReference type="InterPro" id="IPR006703">
    <property type="entry name" value="G_AIG1"/>
</dbReference>
<protein>
    <recommendedName>
        <fullName evidence="4">AIG1-type G domain-containing protein</fullName>
    </recommendedName>
</protein>
<dbReference type="Gene3D" id="3.40.50.300">
    <property type="entry name" value="P-loop containing nucleotide triphosphate hydrolases"/>
    <property type="match status" value="1"/>
</dbReference>
<keyword evidence="3" id="KW-0342">GTP-binding</keyword>
<dbReference type="CDD" id="cd01852">
    <property type="entry name" value="AIG1"/>
    <property type="match status" value="1"/>
</dbReference>
<dbReference type="PROSITE" id="PS51720">
    <property type="entry name" value="G_AIG1"/>
    <property type="match status" value="1"/>
</dbReference>
<evidence type="ECO:0000256" key="2">
    <source>
        <dbReference type="ARBA" id="ARBA00022741"/>
    </source>
</evidence>
<feature type="domain" description="AIG1-type G" evidence="4">
    <location>
        <begin position="13"/>
        <end position="213"/>
    </location>
</feature>
<dbReference type="RefSeq" id="XP_017539111.2">
    <property type="nucleotide sequence ID" value="XM_017683622.2"/>
</dbReference>
<dbReference type="InterPro" id="IPR045058">
    <property type="entry name" value="GIMA/IAN/Toc"/>
</dbReference>
<reference evidence="5 6" key="1">
    <citation type="submission" date="2020-10" db="EMBL/GenBank/DDBJ databases">
        <title>Pygocentrus nattereri (red-bellied piranha) genome, fPygNat1, primary haplotype.</title>
        <authorList>
            <person name="Myers G."/>
            <person name="Meyer A."/>
            <person name="Karagic N."/>
            <person name="Pippel M."/>
            <person name="Winkler S."/>
            <person name="Tracey A."/>
            <person name="Wood J."/>
            <person name="Formenti G."/>
            <person name="Howe K."/>
            <person name="Fedrigo O."/>
            <person name="Jarvis E.D."/>
        </authorList>
    </citation>
    <scope>NUCLEOTIDE SEQUENCE [LARGE SCALE GENOMIC DNA]</scope>
</reference>
<accession>A0AAR2JLG7</accession>
<evidence type="ECO:0000256" key="1">
    <source>
        <dbReference type="ARBA" id="ARBA00008535"/>
    </source>
</evidence>
<dbReference type="RefSeq" id="XP_017539113.2">
    <property type="nucleotide sequence ID" value="XM_017683624.2"/>
</dbReference>
<dbReference type="GeneTree" id="ENSGT01140000282522"/>
<dbReference type="SUPFAM" id="SSF52540">
    <property type="entry name" value="P-loop containing nucleoside triphosphate hydrolases"/>
    <property type="match status" value="1"/>
</dbReference>
<dbReference type="RefSeq" id="XP_017539112.2">
    <property type="nucleotide sequence ID" value="XM_017683623.2"/>
</dbReference>
<dbReference type="Proteomes" id="UP001501920">
    <property type="component" value="Chromosome 12"/>
</dbReference>
<reference evidence="5" key="2">
    <citation type="submission" date="2025-08" db="UniProtKB">
        <authorList>
            <consortium name="Ensembl"/>
        </authorList>
    </citation>
    <scope>IDENTIFICATION</scope>
</reference>
<dbReference type="Ensembl" id="ENSPNAT00000068460.1">
    <property type="protein sequence ID" value="ENSPNAP00000052868.1"/>
    <property type="gene ID" value="ENSPNAG00000036071.1"/>
</dbReference>
<keyword evidence="2" id="KW-0547">Nucleotide-binding</keyword>
<evidence type="ECO:0000259" key="4">
    <source>
        <dbReference type="PROSITE" id="PS51720"/>
    </source>
</evidence>
<dbReference type="GO" id="GO:0005525">
    <property type="term" value="F:GTP binding"/>
    <property type="evidence" value="ECO:0007669"/>
    <property type="project" value="UniProtKB-KW"/>
</dbReference>
<keyword evidence="6" id="KW-1185">Reference proteome</keyword>
<dbReference type="PANTHER" id="PTHR10903">
    <property type="entry name" value="GTPASE, IMAP FAMILY MEMBER-RELATED"/>
    <property type="match status" value="1"/>
</dbReference>
<dbReference type="FunFam" id="3.40.50.300:FF:000366">
    <property type="entry name" value="GTPase, IMAP family member 2"/>
    <property type="match status" value="1"/>
</dbReference>
<dbReference type="GeneID" id="108411856"/>
<evidence type="ECO:0000313" key="5">
    <source>
        <dbReference type="Ensembl" id="ENSPNAP00000052868.1"/>
    </source>
</evidence>
<dbReference type="PANTHER" id="PTHR10903:SF188">
    <property type="entry name" value="GTPASE IMAP FAMILY MEMBER 2-LIKE-RELATED"/>
    <property type="match status" value="1"/>
</dbReference>
<dbReference type="InterPro" id="IPR027417">
    <property type="entry name" value="P-loop_NTPase"/>
</dbReference>
<evidence type="ECO:0000313" key="6">
    <source>
        <dbReference type="Proteomes" id="UP001501920"/>
    </source>
</evidence>
<dbReference type="AlphaFoldDB" id="A0AAR2JLG7"/>
<name>A0AAR2JLG7_PYGNA</name>
<proteinExistence type="inferred from homology"/>
<sequence>MSNTMAKETKLEESVVRIVLLGKTGSGKSATGNTILGREAFSVECSPESCTKTSQKENAVVNERAVSVIDTPGLCDTSMSPESVKAEVEKCIYRSVPGPHVFLLVIRLGVKFTEEESNTVKWIQENFGEDASMYTIILFTFKDHVKGKTVKQYINDSKYLRKLLNSCGNRYHFLNNEDRENHTQVDDLLKKIVDMVEVNQGKYYTNEMYKEAQRKISENRIQIIKSLVMNFKMVVRFLKALMKCTQCFLQILICGLQFFLQRRNALCWK</sequence>
<reference evidence="5" key="3">
    <citation type="submission" date="2025-09" db="UniProtKB">
        <authorList>
            <consortium name="Ensembl"/>
        </authorList>
    </citation>
    <scope>IDENTIFICATION</scope>
</reference>